<dbReference type="Gene3D" id="3.40.1660.10">
    <property type="entry name" value="EreA-like (biosynthetic domain)"/>
    <property type="match status" value="1"/>
</dbReference>
<dbReference type="Gene3D" id="3.30.1870.10">
    <property type="entry name" value="EreA-like, domain 2"/>
    <property type="match status" value="1"/>
</dbReference>
<dbReference type="CDD" id="cd14728">
    <property type="entry name" value="Ere-like"/>
    <property type="match status" value="1"/>
</dbReference>
<evidence type="ECO:0000313" key="2">
    <source>
        <dbReference type="Proteomes" id="UP000242415"/>
    </source>
</evidence>
<gene>
    <name evidence="1" type="ORF">SAMN05444365_104278</name>
</gene>
<dbReference type="PANTHER" id="PTHR31299:SF0">
    <property type="entry name" value="ESTERASE, PUTATIVE (AFU_ORTHOLOGUE AFUA_1G05850)-RELATED"/>
    <property type="match status" value="1"/>
</dbReference>
<dbReference type="InterPro" id="IPR052036">
    <property type="entry name" value="Hydrolase/PRTase-associated"/>
</dbReference>
<dbReference type="PIRSF" id="PIRSF036794">
    <property type="entry name" value="UCP_erythr_ester"/>
    <property type="match status" value="1"/>
</dbReference>
<dbReference type="GO" id="GO:0046677">
    <property type="term" value="P:response to antibiotic"/>
    <property type="evidence" value="ECO:0007669"/>
    <property type="project" value="InterPro"/>
</dbReference>
<dbReference type="AlphaFoldDB" id="A0A1H3P3M1"/>
<name>A0A1H3P3M1_9ACTN</name>
<dbReference type="SUPFAM" id="SSF159501">
    <property type="entry name" value="EreA/ChaN-like"/>
    <property type="match status" value="1"/>
</dbReference>
<accession>A0A1H3P3M1</accession>
<dbReference type="OrthoDB" id="9810066at2"/>
<sequence>MARYRDEITGLATPLSDAEDLDALLDRIGDARVVMLGEASHGTHEFYHWRATLTRRLIDECGFSFVAVEGDWPDCDRIDRSVRCMPGAPDDPREALLVFERWPTWMWANEEVSDFARWLRARNATVEESARAGFHGLDVYSMWESLREILVYLRENDPDSVPVALRAYRCFEPHGEDPQSYAVSTRFVPEGCEEEVIALLTELRQRAGRLVPPYPESGSSADGQRWSQFGAWQNAEVVAGAERYYRAMVAGGRSSWNVRDRHMDETLDRLLDYYGPHAKAVVWAHNTHVGDARATDMAAAGEVNIGQLARERYGPERVVLVGFGTHRGTVVAGDAWGAPMQEMRVPPARRGSLEEALHEAAPPQALFVFPRDERPHLLTEEIDHRAIGVVYHPEREAWGNYVPTVLGSRYDAFAWFDATRGVVPLRPRRADAREPETFPAGV</sequence>
<dbReference type="Pfam" id="PF05139">
    <property type="entry name" value="Erythro_esteras"/>
    <property type="match status" value="1"/>
</dbReference>
<keyword evidence="2" id="KW-1185">Reference proteome</keyword>
<dbReference type="STRING" id="405436.SAMN05444365_104278"/>
<dbReference type="InterPro" id="IPR014622">
    <property type="entry name" value="UCP036794_erythomycin"/>
</dbReference>
<proteinExistence type="predicted"/>
<organism evidence="1 2">
    <name type="scientific">Micromonospora pattaloongensis</name>
    <dbReference type="NCBI Taxonomy" id="405436"/>
    <lineage>
        <taxon>Bacteria</taxon>
        <taxon>Bacillati</taxon>
        <taxon>Actinomycetota</taxon>
        <taxon>Actinomycetes</taxon>
        <taxon>Micromonosporales</taxon>
        <taxon>Micromonosporaceae</taxon>
        <taxon>Micromonospora</taxon>
    </lineage>
</organism>
<reference evidence="2" key="1">
    <citation type="submission" date="2016-10" db="EMBL/GenBank/DDBJ databases">
        <authorList>
            <person name="Varghese N."/>
            <person name="Submissions S."/>
        </authorList>
    </citation>
    <scope>NUCLEOTIDE SEQUENCE [LARGE SCALE GENOMIC DNA]</scope>
    <source>
        <strain evidence="2">DSM 45245</strain>
    </source>
</reference>
<dbReference type="InterPro" id="IPR007815">
    <property type="entry name" value="Emycin_Estase"/>
</dbReference>
<dbReference type="Proteomes" id="UP000242415">
    <property type="component" value="Unassembled WGS sequence"/>
</dbReference>
<dbReference type="RefSeq" id="WP_091556325.1">
    <property type="nucleotide sequence ID" value="NZ_FNPH01000004.1"/>
</dbReference>
<protein>
    <submittedName>
        <fullName evidence="1">Erythromycin esterase homolog</fullName>
    </submittedName>
</protein>
<dbReference type="PANTHER" id="PTHR31299">
    <property type="entry name" value="ESTERASE, PUTATIVE (AFU_ORTHOLOGUE AFUA_1G05850)-RELATED"/>
    <property type="match status" value="1"/>
</dbReference>
<evidence type="ECO:0000313" key="1">
    <source>
        <dbReference type="EMBL" id="SDY94999.1"/>
    </source>
</evidence>
<dbReference type="EMBL" id="FNPH01000004">
    <property type="protein sequence ID" value="SDY94999.1"/>
    <property type="molecule type" value="Genomic_DNA"/>
</dbReference>